<evidence type="ECO:0000313" key="1">
    <source>
        <dbReference type="EMBL" id="EWF90833.1"/>
    </source>
</evidence>
<accession>A0A7H5ACV2</accession>
<protein>
    <submittedName>
        <fullName evidence="1">Uncharacterized protein</fullName>
    </submittedName>
</protein>
<evidence type="ECO:0000313" key="2">
    <source>
        <dbReference type="Proteomes" id="UP000020202"/>
    </source>
</evidence>
<sequence length="475" mass="50907">MATNIQGNMKYKGRLSQLPSANAPLPEGANLFSDFAGGRHVIKHASGNVLRSTQLADILSFSRASTATRVAESGLLEYLQANEPAIDYHPLSGECLGLRVERSTWNRLAWSQDFTKTVTWTASGVDLTPGAAQAPDGNMTATKLIEATDSLEAVRKLVATTTAEATKGNPFAFSIFAKANTASVLQLSAVGAFPEPTFVNFDLKNGRLGKTSTGSTTRGLLQASIEPYRNGWYRCSIVIIPYSATNPEFTLALTDSDTSAGALPSYLPVTPKSVFIWAGQAEFSDGVSSYIPTNGAELQRASDICTTPTVASFVTAEAGTVLVSVVHPHSIMAMTETYGSLSCAAVIDNSVVGPHVRFAYRNANVDGNYGAVLGVVPDTTGTAQNLEIPSMAPVPDSEQSCIFSFDATELKTKLFDGYNWYERSLTAAPPALNRLCIGRGYLDSSNYLKGYIKKIIYWPYALDETEMEEAISTFG</sequence>
<name>A0A7H5ACV2_9ENTR</name>
<proteinExistence type="predicted"/>
<gene>
    <name evidence="1" type="ORF">L373_01213</name>
</gene>
<dbReference type="Proteomes" id="UP000020202">
    <property type="component" value="Unassembled WGS sequence"/>
</dbReference>
<dbReference type="EMBL" id="JCNZ01000007">
    <property type="protein sequence ID" value="EWF90833.1"/>
    <property type="molecule type" value="Genomic_DNA"/>
</dbReference>
<comment type="caution">
    <text evidence="1">The sequence shown here is derived from an EMBL/GenBank/DDBJ whole genome shotgun (WGS) entry which is preliminary data.</text>
</comment>
<dbReference type="AlphaFoldDB" id="A0A7H5ACV2"/>
<reference evidence="1 2" key="1">
    <citation type="submission" date="2014-01" db="EMBL/GenBank/DDBJ databases">
        <title>The Genome Sequence of Klebsiella oxytoca MGH 27.</title>
        <authorList>
            <consortium name="The Broad Institute Genomics Platform"/>
            <consortium name="The Broad Institute Genome Sequencing Center for Infectious Disease"/>
            <person name="Murphy C."/>
            <person name="Cosimi L."/>
            <person name="Cerqueira G."/>
            <person name="Feldgarden M."/>
            <person name="Earl A."/>
            <person name="Hung D."/>
            <person name="Onderdonk A.B."/>
            <person name="Ferraro M.J."/>
            <person name="Hooper D."/>
            <person name="Dekker J."/>
            <person name="O'Brien T."/>
            <person name="Huang S."/>
            <person name="Quan V."/>
            <person name="Ernst C."/>
            <person name="Delaney M."/>
            <person name="DuBois A."/>
            <person name="Kim D.S."/>
            <person name="Young S.K."/>
            <person name="Zeng Q."/>
            <person name="Gargeya S."/>
            <person name="Fitzgerald M."/>
            <person name="Abouelleil A."/>
            <person name="Alvarado L."/>
            <person name="Berlin A.M."/>
            <person name="Chapman S.B."/>
            <person name="Gainer-Dewar J."/>
            <person name="Goldberg J."/>
            <person name="Gnerre S."/>
            <person name="Griggs A."/>
            <person name="Gujja S."/>
            <person name="Hansen M."/>
            <person name="Howarth C."/>
            <person name="Imamovic A."/>
            <person name="Ireland A."/>
            <person name="Larimer J."/>
            <person name="McCowan C."/>
            <person name="Murphy C."/>
            <person name="Pearson M."/>
            <person name="Poon T.W."/>
            <person name="Priest M."/>
            <person name="Roberts A."/>
            <person name="Saif S."/>
            <person name="Shea T."/>
            <person name="Sykes S."/>
            <person name="Wortman J."/>
            <person name="Nusbaum C."/>
            <person name="Birren B."/>
        </authorList>
    </citation>
    <scope>NUCLEOTIDE SEQUENCE [LARGE SCALE GENOMIC DNA]</scope>
    <source>
        <strain evidence="1 2">MGH 27</strain>
    </source>
</reference>
<dbReference type="RefSeq" id="WP_032742878.1">
    <property type="nucleotide sequence ID" value="NZ_KK036986.1"/>
</dbReference>
<organism evidence="1 2">
    <name type="scientific">Klebsiella michiganensis</name>
    <dbReference type="NCBI Taxonomy" id="1134687"/>
    <lineage>
        <taxon>Bacteria</taxon>
        <taxon>Pseudomonadati</taxon>
        <taxon>Pseudomonadota</taxon>
        <taxon>Gammaproteobacteria</taxon>
        <taxon>Enterobacterales</taxon>
        <taxon>Enterobacteriaceae</taxon>
        <taxon>Klebsiella/Raoultella group</taxon>
        <taxon>Klebsiella</taxon>
    </lineage>
</organism>